<dbReference type="GO" id="GO:0000423">
    <property type="term" value="P:mitophagy"/>
    <property type="evidence" value="ECO:0000318"/>
    <property type="project" value="GO_Central"/>
</dbReference>
<reference evidence="8 9" key="1">
    <citation type="journal article" date="2008" name="Nature">
        <title>The Trichoplax genome and the nature of placozoans.</title>
        <authorList>
            <person name="Srivastava M."/>
            <person name="Begovic E."/>
            <person name="Chapman J."/>
            <person name="Putnam N.H."/>
            <person name="Hellsten U."/>
            <person name="Kawashima T."/>
            <person name="Kuo A."/>
            <person name="Mitros T."/>
            <person name="Salamov A."/>
            <person name="Carpenter M.L."/>
            <person name="Signorovitch A.Y."/>
            <person name="Moreno M.A."/>
            <person name="Kamm K."/>
            <person name="Grimwood J."/>
            <person name="Schmutz J."/>
            <person name="Shapiro H."/>
            <person name="Grigoriev I.V."/>
            <person name="Buss L.W."/>
            <person name="Schierwater B."/>
            <person name="Dellaporta S.L."/>
            <person name="Rokhsar D.S."/>
        </authorList>
    </citation>
    <scope>NUCLEOTIDE SEQUENCE [LARGE SCALE GENOMIC DNA]</scope>
    <source>
        <strain evidence="8 9">Grell-BS-1999</strain>
    </source>
</reference>
<dbReference type="OMA" id="CHTSNES"/>
<dbReference type="InterPro" id="IPR033741">
    <property type="entry name" value="SQSTM_UBA"/>
</dbReference>
<feature type="compositionally biased region" description="Polar residues" evidence="5">
    <location>
        <begin position="246"/>
        <end position="256"/>
    </location>
</feature>
<dbReference type="PROSITE" id="PS50030">
    <property type="entry name" value="UBA"/>
    <property type="match status" value="1"/>
</dbReference>
<evidence type="ECO:0000256" key="3">
    <source>
        <dbReference type="ARBA" id="ARBA00022490"/>
    </source>
</evidence>
<evidence type="ECO:0000256" key="5">
    <source>
        <dbReference type="SAM" id="MobiDB-lite"/>
    </source>
</evidence>
<dbReference type="GO" id="GO:0007032">
    <property type="term" value="P:endosome organization"/>
    <property type="evidence" value="ECO:0000318"/>
    <property type="project" value="GO_Central"/>
</dbReference>
<dbReference type="InterPro" id="IPR053793">
    <property type="entry name" value="PB1-like"/>
</dbReference>
<dbReference type="SUPFAM" id="SSF46934">
    <property type="entry name" value="UBA-like"/>
    <property type="match status" value="1"/>
</dbReference>
<dbReference type="SMART" id="SM00165">
    <property type="entry name" value="UBA"/>
    <property type="match status" value="1"/>
</dbReference>
<feature type="region of interest" description="Disordered" evidence="5">
    <location>
        <begin position="201"/>
        <end position="256"/>
    </location>
</feature>
<dbReference type="EMBL" id="DS985249">
    <property type="protein sequence ID" value="EDV22449.1"/>
    <property type="molecule type" value="Genomic_DNA"/>
</dbReference>
<dbReference type="Proteomes" id="UP000009022">
    <property type="component" value="Unassembled WGS sequence"/>
</dbReference>
<dbReference type="PANTHER" id="PTHR15090:SF0">
    <property type="entry name" value="SEQUESTOSOME-1"/>
    <property type="match status" value="1"/>
</dbReference>
<feature type="region of interest" description="Disordered" evidence="5">
    <location>
        <begin position="135"/>
        <end position="164"/>
    </location>
</feature>
<dbReference type="GeneID" id="6756206"/>
<dbReference type="InterPro" id="IPR000270">
    <property type="entry name" value="PB1_dom"/>
</dbReference>
<dbReference type="eggNOG" id="KOG4582">
    <property type="taxonomic scope" value="Eukaryota"/>
</dbReference>
<evidence type="ECO:0000313" key="8">
    <source>
        <dbReference type="EMBL" id="EDV22449.1"/>
    </source>
</evidence>
<dbReference type="RefSeq" id="XP_002114993.1">
    <property type="nucleotide sequence ID" value="XM_002114957.1"/>
</dbReference>
<dbReference type="CTD" id="6756206"/>
<dbReference type="AlphaFoldDB" id="B3S4E9"/>
<evidence type="ECO:0000256" key="4">
    <source>
        <dbReference type="ARBA" id="ARBA00023242"/>
    </source>
</evidence>
<feature type="compositionally biased region" description="Basic and acidic residues" evidence="5">
    <location>
        <begin position="135"/>
        <end position="145"/>
    </location>
</feature>
<dbReference type="InterPro" id="IPR009060">
    <property type="entry name" value="UBA-like_sf"/>
</dbReference>
<dbReference type="Gene3D" id="3.10.20.90">
    <property type="entry name" value="Phosphatidylinositol 3-kinase Catalytic Subunit, Chain A, domain 1"/>
    <property type="match status" value="1"/>
</dbReference>
<dbReference type="HOGENOM" id="CLU_077791_0_0_1"/>
<feature type="domain" description="UBA" evidence="6">
    <location>
        <begin position="258"/>
        <end position="303"/>
    </location>
</feature>
<dbReference type="KEGG" id="tad:TRIADDRAFT_64162"/>
<proteinExistence type="predicted"/>
<evidence type="ECO:0000256" key="2">
    <source>
        <dbReference type="ARBA" id="ARBA00004496"/>
    </source>
</evidence>
<feature type="compositionally biased region" description="Basic and acidic residues" evidence="5">
    <location>
        <begin position="202"/>
        <end position="225"/>
    </location>
</feature>
<dbReference type="Gene3D" id="1.10.8.10">
    <property type="entry name" value="DNA helicase RuvA subunit, C-terminal domain"/>
    <property type="match status" value="1"/>
</dbReference>
<dbReference type="SUPFAM" id="SSF54277">
    <property type="entry name" value="CAD &amp; PB1 domains"/>
    <property type="match status" value="1"/>
</dbReference>
<evidence type="ECO:0000256" key="1">
    <source>
        <dbReference type="ARBA" id="ARBA00004123"/>
    </source>
</evidence>
<dbReference type="SMART" id="SM00666">
    <property type="entry name" value="PB1"/>
    <property type="match status" value="1"/>
</dbReference>
<feature type="domain" description="PB1" evidence="7">
    <location>
        <begin position="2"/>
        <end position="84"/>
    </location>
</feature>
<evidence type="ECO:0000259" key="6">
    <source>
        <dbReference type="PROSITE" id="PS50030"/>
    </source>
</evidence>
<dbReference type="GO" id="GO:0005634">
    <property type="term" value="C:nucleus"/>
    <property type="evidence" value="ECO:0007669"/>
    <property type="project" value="UniProtKB-SubCell"/>
</dbReference>
<name>B3S4E9_TRIAD</name>
<feature type="compositionally biased region" description="Low complexity" evidence="5">
    <location>
        <begin position="232"/>
        <end position="245"/>
    </location>
</feature>
<protein>
    <recommendedName>
        <fullName evidence="10">Sequestosome-1</fullName>
    </recommendedName>
</protein>
<organism evidence="8 9">
    <name type="scientific">Trichoplax adhaerens</name>
    <name type="common">Trichoplax reptans</name>
    <dbReference type="NCBI Taxonomy" id="10228"/>
    <lineage>
        <taxon>Eukaryota</taxon>
        <taxon>Metazoa</taxon>
        <taxon>Placozoa</taxon>
        <taxon>Uniplacotomia</taxon>
        <taxon>Trichoplacea</taxon>
        <taxon>Trichoplacidae</taxon>
        <taxon>Trichoplax</taxon>
    </lineage>
</organism>
<dbReference type="InterPro" id="IPR052260">
    <property type="entry name" value="Autophagy_Rcpt_SigReg"/>
</dbReference>
<sequence length="311" mass="35452">MSLIVKAYSDDEIRRFALDQNVTTSYNYLYQKIGTLFPNLLRDSYVLKWCDTDGDLITFSSDDELIDALSNRNDEIFRVYIKDRPKAPFPQAEYPPHCKAWWWGYPGQKPRCGGRPEGSCRWRNGSRRWQSWMEEAQRWKDHKEQNSSLNENTNESSENENSGNVFNAFCPQQINPEFINSFAANMLRSFGVDLSGFCHTSNESKPDQQNRESDKGCDRKDEETNSKLADGACASATTAESSANSKPSQQINQDHNPDINENIQQAITQMEAMGFDNQGGWLTRLLEAKNGNISRALEAIYPNRSKDSGLQ</sequence>
<dbReference type="Pfam" id="PF00564">
    <property type="entry name" value="PB1"/>
    <property type="match status" value="1"/>
</dbReference>
<dbReference type="STRING" id="10228.B3S4E9"/>
<keyword evidence="9" id="KW-1185">Reference proteome</keyword>
<dbReference type="InterPro" id="IPR015940">
    <property type="entry name" value="UBA"/>
</dbReference>
<evidence type="ECO:0000259" key="7">
    <source>
        <dbReference type="PROSITE" id="PS51745"/>
    </source>
</evidence>
<dbReference type="FunFam" id="1.10.8.10:FF:000210">
    <property type="entry name" value="Sequestosome-1"/>
    <property type="match status" value="1"/>
</dbReference>
<gene>
    <name evidence="8" type="ORF">TRIADDRAFT_64162</name>
</gene>
<dbReference type="FunCoup" id="B3S4E9">
    <property type="interactions" value="424"/>
</dbReference>
<dbReference type="OrthoDB" id="441278at2759"/>
<dbReference type="GO" id="GO:0044753">
    <property type="term" value="C:amphisome"/>
    <property type="evidence" value="ECO:0000318"/>
    <property type="project" value="GO_Central"/>
</dbReference>
<dbReference type="FunFam" id="3.10.20.90:FF:000320">
    <property type="entry name" value="Predicted protein"/>
    <property type="match status" value="1"/>
</dbReference>
<accession>B3S4E9</accession>
<keyword evidence="3" id="KW-0963">Cytoplasm</keyword>
<keyword evidence="4" id="KW-0539">Nucleus</keyword>
<dbReference type="PANTHER" id="PTHR15090">
    <property type="entry name" value="SEQUESTOSOME 1-RELATED"/>
    <property type="match status" value="1"/>
</dbReference>
<feature type="compositionally biased region" description="Low complexity" evidence="5">
    <location>
        <begin position="146"/>
        <end position="164"/>
    </location>
</feature>
<dbReference type="GO" id="GO:0070530">
    <property type="term" value="F:K63-linked polyubiquitin modification-dependent protein binding"/>
    <property type="evidence" value="ECO:0000318"/>
    <property type="project" value="GO_Central"/>
</dbReference>
<dbReference type="PROSITE" id="PS51745">
    <property type="entry name" value="PB1"/>
    <property type="match status" value="1"/>
</dbReference>
<evidence type="ECO:0008006" key="10">
    <source>
        <dbReference type="Google" id="ProtNLM"/>
    </source>
</evidence>
<dbReference type="Pfam" id="PF16577">
    <property type="entry name" value="UBA_5"/>
    <property type="match status" value="1"/>
</dbReference>
<dbReference type="InParanoid" id="B3S4E9"/>
<dbReference type="GO" id="GO:0035973">
    <property type="term" value="P:aggrephagy"/>
    <property type="evidence" value="ECO:0000318"/>
    <property type="project" value="GO_Central"/>
</dbReference>
<dbReference type="GO" id="GO:0016235">
    <property type="term" value="C:aggresome"/>
    <property type="evidence" value="ECO:0000318"/>
    <property type="project" value="GO_Central"/>
</dbReference>
<dbReference type="CDD" id="cd14320">
    <property type="entry name" value="UBA_SQSTM"/>
    <property type="match status" value="1"/>
</dbReference>
<evidence type="ECO:0000313" key="9">
    <source>
        <dbReference type="Proteomes" id="UP000009022"/>
    </source>
</evidence>
<dbReference type="GO" id="GO:0005080">
    <property type="term" value="F:protein kinase C binding"/>
    <property type="evidence" value="ECO:0000318"/>
    <property type="project" value="GO_Central"/>
</dbReference>
<comment type="subcellular location">
    <subcellularLocation>
        <location evidence="2">Cytoplasm</location>
    </subcellularLocation>
    <subcellularLocation>
        <location evidence="1">Nucleus</location>
    </subcellularLocation>
</comment>